<dbReference type="SUPFAM" id="SSF53300">
    <property type="entry name" value="vWA-like"/>
    <property type="match status" value="1"/>
</dbReference>
<dbReference type="PANTHER" id="PTHR47824">
    <property type="entry name" value="UBIQUITIN-LIKE DOMAIN-CONTAINING PROTEIN"/>
    <property type="match status" value="1"/>
</dbReference>
<dbReference type="InterPro" id="IPR026444">
    <property type="entry name" value="Secre_tail"/>
</dbReference>
<dbReference type="Gene3D" id="3.40.50.410">
    <property type="entry name" value="von Willebrand factor, type A domain"/>
    <property type="match status" value="1"/>
</dbReference>
<keyword evidence="2" id="KW-0964">Secreted</keyword>
<comment type="caution">
    <text evidence="6">The sequence shown here is derived from an EMBL/GenBank/DDBJ whole genome shotgun (WGS) entry which is preliminary data.</text>
</comment>
<dbReference type="EMBL" id="BBWV01000001">
    <property type="protein sequence ID" value="GAO42739.1"/>
    <property type="molecule type" value="Genomic_DNA"/>
</dbReference>
<comment type="subcellular location">
    <subcellularLocation>
        <location evidence="1">Secreted</location>
    </subcellularLocation>
</comment>
<reference evidence="6 7" key="1">
    <citation type="submission" date="2015-04" db="EMBL/GenBank/DDBJ databases">
        <title>Whole genome shotgun sequence of Flavihumibacter petaseus NBRC 106054.</title>
        <authorList>
            <person name="Miyazawa S."/>
            <person name="Hosoyama A."/>
            <person name="Hashimoto M."/>
            <person name="Noguchi M."/>
            <person name="Tsuchikane K."/>
            <person name="Ohji S."/>
            <person name="Yamazoe A."/>
            <person name="Ichikawa N."/>
            <person name="Kimura A."/>
            <person name="Fujita N."/>
        </authorList>
    </citation>
    <scope>NUCLEOTIDE SEQUENCE [LARGE SCALE GENOMIC DNA]</scope>
    <source>
        <strain evidence="6 7">NBRC 106054</strain>
    </source>
</reference>
<dbReference type="InterPro" id="IPR036465">
    <property type="entry name" value="vWFA_dom_sf"/>
</dbReference>
<dbReference type="Proteomes" id="UP000033121">
    <property type="component" value="Unassembled WGS sequence"/>
</dbReference>
<evidence type="ECO:0000313" key="7">
    <source>
        <dbReference type="Proteomes" id="UP000033121"/>
    </source>
</evidence>
<evidence type="ECO:0000256" key="2">
    <source>
        <dbReference type="ARBA" id="ARBA00022525"/>
    </source>
</evidence>
<sequence>MNIETFSTMPLKFLPLSAILLLLTVLSCNLHNDRPLSTREVKDLIKLNNDSLMIELDSLSEIGFNLPPLYNPGTFDSATVNKFFELAKATDGEVKLLVNSKMVTNEIVDIINSHAENNADILFLIDKTGSMIDDIENVKQGLKQVIDAINHYHHIQLAVALYGDKNTDGPNWFSFKNFGNDYQAVYRFIHDISVTSGDDYPESVYDGFFKSCETGFWRSSSKRMILLIGDAPPLEKPLSDFTLADVIEKATADNIKMNFYPIVVMPYLFSEEIAAEAVNFEKGKVISMLYPNPTTGNLAIRFEKDDQYAIQIFNTSGSLILSDNFSGTTWKKNIGNLADGVFTVRAYNGNKKFETARFILSK</sequence>
<name>A0A0E9MYR2_9BACT</name>
<dbReference type="NCBIfam" id="TIGR04183">
    <property type="entry name" value="Por_Secre_tail"/>
    <property type="match status" value="1"/>
</dbReference>
<dbReference type="STRING" id="1220578.FPE01S_01_17570"/>
<keyword evidence="3" id="KW-0732">Signal</keyword>
<feature type="domain" description="Secretion system C-terminal sorting" evidence="4">
    <location>
        <begin position="289"/>
        <end position="354"/>
    </location>
</feature>
<keyword evidence="7" id="KW-1185">Reference proteome</keyword>
<dbReference type="AlphaFoldDB" id="A0A0E9MYR2"/>
<dbReference type="PANTHER" id="PTHR47824:SF3">
    <property type="entry name" value="UBIQUITIN-LIKE DOMAIN-CONTAINING PROTEIN"/>
    <property type="match status" value="1"/>
</dbReference>
<dbReference type="Pfam" id="PF25106">
    <property type="entry name" value="VWA_4"/>
    <property type="match status" value="1"/>
</dbReference>
<gene>
    <name evidence="6" type="ORF">FPE01S_01_17570</name>
</gene>
<dbReference type="CDD" id="cd00198">
    <property type="entry name" value="vWFA"/>
    <property type="match status" value="1"/>
</dbReference>
<evidence type="ECO:0008006" key="8">
    <source>
        <dbReference type="Google" id="ProtNLM"/>
    </source>
</evidence>
<dbReference type="Pfam" id="PF18962">
    <property type="entry name" value="Por_Secre_tail"/>
    <property type="match status" value="1"/>
</dbReference>
<evidence type="ECO:0000256" key="1">
    <source>
        <dbReference type="ARBA" id="ARBA00004613"/>
    </source>
</evidence>
<evidence type="ECO:0000313" key="6">
    <source>
        <dbReference type="EMBL" id="GAO42739.1"/>
    </source>
</evidence>
<dbReference type="InterPro" id="IPR056861">
    <property type="entry name" value="HMCN1-like_VWA"/>
</dbReference>
<accession>A0A0E9MYR2</accession>
<evidence type="ECO:0000256" key="3">
    <source>
        <dbReference type="ARBA" id="ARBA00022729"/>
    </source>
</evidence>
<organism evidence="6 7">
    <name type="scientific">Flavihumibacter petaseus NBRC 106054</name>
    <dbReference type="NCBI Taxonomy" id="1220578"/>
    <lineage>
        <taxon>Bacteria</taxon>
        <taxon>Pseudomonadati</taxon>
        <taxon>Bacteroidota</taxon>
        <taxon>Chitinophagia</taxon>
        <taxon>Chitinophagales</taxon>
        <taxon>Chitinophagaceae</taxon>
        <taxon>Flavihumibacter</taxon>
    </lineage>
</organism>
<proteinExistence type="predicted"/>
<protein>
    <recommendedName>
        <fullName evidence="8">VWFA domain-containing protein</fullName>
    </recommendedName>
</protein>
<feature type="domain" description="Hemicentin-1-like von Willebrand factor A" evidence="5">
    <location>
        <begin position="122"/>
        <end position="244"/>
    </location>
</feature>
<evidence type="ECO:0000259" key="4">
    <source>
        <dbReference type="Pfam" id="PF18962"/>
    </source>
</evidence>
<evidence type="ECO:0000259" key="5">
    <source>
        <dbReference type="Pfam" id="PF25106"/>
    </source>
</evidence>